<keyword evidence="1" id="KW-0812">Transmembrane</keyword>
<dbReference type="Proteomes" id="UP000532194">
    <property type="component" value="Unassembled WGS sequence"/>
</dbReference>
<gene>
    <name evidence="2" type="ORF">G1C95_0641</name>
</gene>
<organism evidence="2 3">
    <name type="scientific">Bifidobacterium oedipodis</name>
    <dbReference type="NCBI Taxonomy" id="2675322"/>
    <lineage>
        <taxon>Bacteria</taxon>
        <taxon>Bacillati</taxon>
        <taxon>Actinomycetota</taxon>
        <taxon>Actinomycetes</taxon>
        <taxon>Bifidobacteriales</taxon>
        <taxon>Bifidobacteriaceae</taxon>
        <taxon>Bifidobacterium</taxon>
    </lineage>
</organism>
<feature type="transmembrane region" description="Helical" evidence="1">
    <location>
        <begin position="60"/>
        <end position="78"/>
    </location>
</feature>
<evidence type="ECO:0000313" key="3">
    <source>
        <dbReference type="Proteomes" id="UP000532194"/>
    </source>
</evidence>
<sequence length="83" mass="8742">MQVLEYGEYASGMMVGECGGILMNKNVKSAVVGAVLFVVLFMVAKCVVDGVGSAFSVPNVIGAVVSGLIYFALMFMWGTNPKQ</sequence>
<reference evidence="2 3" key="1">
    <citation type="submission" date="2020-02" db="EMBL/GenBank/DDBJ databases">
        <title>Characterization of phylogenetic diversity of novel bifidobacterial species isolated in Czech ZOOs.</title>
        <authorList>
            <person name="Lugli G.A."/>
            <person name="Vera N.B."/>
            <person name="Ventura M."/>
        </authorList>
    </citation>
    <scope>NUCLEOTIDE SEQUENCE [LARGE SCALE GENOMIC DNA]</scope>
    <source>
        <strain evidence="2 3">DSM 109957</strain>
    </source>
</reference>
<evidence type="ECO:0000256" key="1">
    <source>
        <dbReference type="SAM" id="Phobius"/>
    </source>
</evidence>
<evidence type="ECO:0000313" key="2">
    <source>
        <dbReference type="EMBL" id="NMM93456.1"/>
    </source>
</evidence>
<feature type="transmembrane region" description="Helical" evidence="1">
    <location>
        <begin position="30"/>
        <end position="48"/>
    </location>
</feature>
<keyword evidence="1" id="KW-1133">Transmembrane helix</keyword>
<dbReference type="EMBL" id="JAAIII010000001">
    <property type="protein sequence ID" value="NMM93456.1"/>
    <property type="molecule type" value="Genomic_DNA"/>
</dbReference>
<keyword evidence="3" id="KW-1185">Reference proteome</keyword>
<protein>
    <submittedName>
        <fullName evidence="2">Uncharacterized protein</fullName>
    </submittedName>
</protein>
<proteinExistence type="predicted"/>
<accession>A0A7Y0ENF6</accession>
<dbReference type="RefSeq" id="WP_169171461.1">
    <property type="nucleotide sequence ID" value="NZ_JAAIII010000001.1"/>
</dbReference>
<dbReference type="AlphaFoldDB" id="A0A7Y0ENF6"/>
<name>A0A7Y0ENF6_9BIFI</name>
<comment type="caution">
    <text evidence="2">The sequence shown here is derived from an EMBL/GenBank/DDBJ whole genome shotgun (WGS) entry which is preliminary data.</text>
</comment>
<keyword evidence="1" id="KW-0472">Membrane</keyword>